<gene>
    <name evidence="2" type="ORF">P5673_017533</name>
</gene>
<reference evidence="2" key="1">
    <citation type="journal article" date="2023" name="G3 (Bethesda)">
        <title>Whole genome assembly and annotation of the endangered Caribbean coral Acropora cervicornis.</title>
        <authorList>
            <person name="Selwyn J.D."/>
            <person name="Vollmer S.V."/>
        </authorList>
    </citation>
    <scope>NUCLEOTIDE SEQUENCE</scope>
    <source>
        <strain evidence="2">K2</strain>
    </source>
</reference>
<keyword evidence="3" id="KW-1185">Reference proteome</keyword>
<comment type="caution">
    <text evidence="2">The sequence shown here is derived from an EMBL/GenBank/DDBJ whole genome shotgun (WGS) entry which is preliminary data.</text>
</comment>
<accession>A0AAD9V416</accession>
<evidence type="ECO:0000313" key="2">
    <source>
        <dbReference type="EMBL" id="KAK2559955.1"/>
    </source>
</evidence>
<feature type="region of interest" description="Disordered" evidence="1">
    <location>
        <begin position="74"/>
        <end position="100"/>
    </location>
</feature>
<name>A0AAD9V416_ACRCE</name>
<dbReference type="AlphaFoldDB" id="A0AAD9V416"/>
<dbReference type="EMBL" id="JARQWQ010000038">
    <property type="protein sequence ID" value="KAK2559955.1"/>
    <property type="molecule type" value="Genomic_DNA"/>
</dbReference>
<sequence length="100" mass="11693">MRLSETSNKTEKCDVPEILETYFILVYFLPTGNKCEGIRFGFSLHFDGNEYPHSSKNFLSAHQNPKIHQRVELHEDPLAKNQGEKLHKIRRRGRHTDSNN</sequence>
<organism evidence="2 3">
    <name type="scientific">Acropora cervicornis</name>
    <name type="common">Staghorn coral</name>
    <dbReference type="NCBI Taxonomy" id="6130"/>
    <lineage>
        <taxon>Eukaryota</taxon>
        <taxon>Metazoa</taxon>
        <taxon>Cnidaria</taxon>
        <taxon>Anthozoa</taxon>
        <taxon>Hexacorallia</taxon>
        <taxon>Scleractinia</taxon>
        <taxon>Astrocoeniina</taxon>
        <taxon>Acroporidae</taxon>
        <taxon>Acropora</taxon>
    </lineage>
</organism>
<feature type="compositionally biased region" description="Basic and acidic residues" evidence="1">
    <location>
        <begin position="74"/>
        <end position="86"/>
    </location>
</feature>
<proteinExistence type="predicted"/>
<reference evidence="2" key="2">
    <citation type="journal article" date="2023" name="Science">
        <title>Genomic signatures of disease resistance in endangered staghorn corals.</title>
        <authorList>
            <person name="Vollmer S.V."/>
            <person name="Selwyn J.D."/>
            <person name="Despard B.A."/>
            <person name="Roesel C.L."/>
        </authorList>
    </citation>
    <scope>NUCLEOTIDE SEQUENCE</scope>
    <source>
        <strain evidence="2">K2</strain>
    </source>
</reference>
<evidence type="ECO:0000313" key="3">
    <source>
        <dbReference type="Proteomes" id="UP001249851"/>
    </source>
</evidence>
<protein>
    <submittedName>
        <fullName evidence="2">Uncharacterized protein</fullName>
    </submittedName>
</protein>
<evidence type="ECO:0000256" key="1">
    <source>
        <dbReference type="SAM" id="MobiDB-lite"/>
    </source>
</evidence>
<dbReference type="Proteomes" id="UP001249851">
    <property type="component" value="Unassembled WGS sequence"/>
</dbReference>